<name>A0A1B4FT91_9BURK</name>
<dbReference type="AlphaFoldDB" id="A0A1B4FT91"/>
<feature type="compositionally biased region" description="Basic residues" evidence="1">
    <location>
        <begin position="69"/>
        <end position="80"/>
    </location>
</feature>
<organism evidence="2 3">
    <name type="scientific">Burkholderia mayonis</name>
    <dbReference type="NCBI Taxonomy" id="1385591"/>
    <lineage>
        <taxon>Bacteria</taxon>
        <taxon>Pseudomonadati</taxon>
        <taxon>Pseudomonadota</taxon>
        <taxon>Betaproteobacteria</taxon>
        <taxon>Burkholderiales</taxon>
        <taxon>Burkholderiaceae</taxon>
        <taxon>Burkholderia</taxon>
        <taxon>pseudomallei group</taxon>
    </lineage>
</organism>
<protein>
    <submittedName>
        <fullName evidence="2">Uncharacterized protein</fullName>
    </submittedName>
</protein>
<dbReference type="Proteomes" id="UP000067711">
    <property type="component" value="Chromosome 2"/>
</dbReference>
<evidence type="ECO:0000313" key="3">
    <source>
        <dbReference type="Proteomes" id="UP000067711"/>
    </source>
</evidence>
<gene>
    <name evidence="2" type="ORF">WS71_05655</name>
</gene>
<accession>A0A1B4FT91</accession>
<feature type="compositionally biased region" description="Basic and acidic residues" evidence="1">
    <location>
        <begin position="45"/>
        <end position="68"/>
    </location>
</feature>
<proteinExistence type="predicted"/>
<evidence type="ECO:0000256" key="1">
    <source>
        <dbReference type="SAM" id="MobiDB-lite"/>
    </source>
</evidence>
<feature type="region of interest" description="Disordered" evidence="1">
    <location>
        <begin position="45"/>
        <end position="131"/>
    </location>
</feature>
<evidence type="ECO:0000313" key="2">
    <source>
        <dbReference type="EMBL" id="AOJ06857.1"/>
    </source>
</evidence>
<sequence>MIKARRAKNSASRNAEKRYHAPFIQYIFITHAYIGCSLRCRTAEAADHQSSIIEHRTPNADTTIDRERRATRRPPHRTRSGPRTPEKKKPAFPRAANKPSTERAAERPGWANQKAAQRLDGKLNTVPSRTPADGQRCVIVLRFV</sequence>
<dbReference type="EMBL" id="CP013388">
    <property type="protein sequence ID" value="AOJ06857.1"/>
    <property type="molecule type" value="Genomic_DNA"/>
</dbReference>
<reference evidence="2 3" key="1">
    <citation type="submission" date="2015-12" db="EMBL/GenBank/DDBJ databases">
        <title>Diversity of Burkholderia near neighbor genomes.</title>
        <authorList>
            <person name="Sahl J."/>
            <person name="Wagner D."/>
            <person name="Keim P."/>
        </authorList>
    </citation>
    <scope>NUCLEOTIDE SEQUENCE [LARGE SCALE GENOMIC DNA]</scope>
    <source>
        <strain evidence="2 3">BDU8</strain>
    </source>
</reference>